<comment type="caution">
    <text evidence="2">The sequence shown here is derived from an EMBL/GenBank/DDBJ whole genome shotgun (WGS) entry which is preliminary data.</text>
</comment>
<dbReference type="PANTHER" id="PTHR34219">
    <property type="entry name" value="IRON-REGULATED INNER MEMBRANE PROTEIN-RELATED"/>
    <property type="match status" value="1"/>
</dbReference>
<name>A0ABP9FUJ6_9SPHI</name>
<keyword evidence="1" id="KW-0472">Membrane</keyword>
<dbReference type="InterPro" id="IPR005625">
    <property type="entry name" value="PepSY-ass_TM"/>
</dbReference>
<dbReference type="RefSeq" id="WP_345331220.1">
    <property type="nucleotide sequence ID" value="NZ_BAABJI010000002.1"/>
</dbReference>
<keyword evidence="1" id="KW-1133">Transmembrane helix</keyword>
<feature type="transmembrane region" description="Helical" evidence="1">
    <location>
        <begin position="345"/>
        <end position="366"/>
    </location>
</feature>
<feature type="transmembrane region" description="Helical" evidence="1">
    <location>
        <begin position="442"/>
        <end position="468"/>
    </location>
</feature>
<dbReference type="EMBL" id="BAABJI010000002">
    <property type="protein sequence ID" value="GAA4917716.1"/>
    <property type="molecule type" value="Genomic_DNA"/>
</dbReference>
<evidence type="ECO:0000256" key="1">
    <source>
        <dbReference type="SAM" id="Phobius"/>
    </source>
</evidence>
<proteinExistence type="predicted"/>
<evidence type="ECO:0008006" key="4">
    <source>
        <dbReference type="Google" id="ProtNLM"/>
    </source>
</evidence>
<feature type="transmembrane region" description="Helical" evidence="1">
    <location>
        <begin position="412"/>
        <end position="430"/>
    </location>
</feature>
<feature type="transmembrane region" description="Helical" evidence="1">
    <location>
        <begin position="21"/>
        <end position="43"/>
    </location>
</feature>
<keyword evidence="1" id="KW-0812">Transmembrane</keyword>
<dbReference type="Pfam" id="PF03929">
    <property type="entry name" value="PepSY_TM"/>
    <property type="match status" value="1"/>
</dbReference>
<feature type="transmembrane region" description="Helical" evidence="1">
    <location>
        <begin position="197"/>
        <end position="226"/>
    </location>
</feature>
<organism evidence="2 3">
    <name type="scientific">Mucilaginibacter defluvii</name>
    <dbReference type="NCBI Taxonomy" id="1196019"/>
    <lineage>
        <taxon>Bacteria</taxon>
        <taxon>Pseudomonadati</taxon>
        <taxon>Bacteroidota</taxon>
        <taxon>Sphingobacteriia</taxon>
        <taxon>Sphingobacteriales</taxon>
        <taxon>Sphingobacteriaceae</taxon>
        <taxon>Mucilaginibacter</taxon>
    </lineage>
</organism>
<accession>A0ABP9FUJ6</accession>
<evidence type="ECO:0000313" key="2">
    <source>
        <dbReference type="EMBL" id="GAA4917716.1"/>
    </source>
</evidence>
<keyword evidence="3" id="KW-1185">Reference proteome</keyword>
<sequence length="506" mass="55719">MSGKKTSWASHQKRWFGKWHVYLGIIAGFIIAFVGLTGSILVFREEIDAALNPQLFIVKPTGNKIPPAVLLPSFQQAHPAYKISYLAADDTSATATYEAYDAATGLEIFINPYTGSVRGVRKHDSGFVGVVTELHRTLLIPVAGRYIVGMAAICLLILTASGLRLWVPQKLKQLKAALLIKQRASFKRRNYDLHRVVGLYSSPVVFVLALTGVCITFSVVVIPMLFLCSGKSPQGVQQLLGAKSHYQAGVKPIPLTELVKKAEAAMPGAKVLGYAVPKDTTASYRFDMMSSGLPHSGKREMALLDQYTGKLLLNSRTDFPEVGNAYLSWLTPLHYGTFGGLPTQILALLGGSMPLVLFISGVVIWWPRFKKQGGKQVQKNALRVVVVSETSTDDDMEKRTSFTFRLKRGFKYALLFIGLTVLMGTLYGLISGLPIRPGLAAMAFLTTLIQVNLALAVVCFLIYALLFYPFGKRSRIWPGYLAWSLPFALVYGLFYHLCFNMGLSIF</sequence>
<dbReference type="Proteomes" id="UP001501436">
    <property type="component" value="Unassembled WGS sequence"/>
</dbReference>
<gene>
    <name evidence="2" type="ORF">GCM10023313_21690</name>
</gene>
<protein>
    <recommendedName>
        <fullName evidence="4">Iron-regulated membrane protein</fullName>
    </recommendedName>
</protein>
<feature type="transmembrane region" description="Helical" evidence="1">
    <location>
        <begin position="146"/>
        <end position="167"/>
    </location>
</feature>
<feature type="transmembrane region" description="Helical" evidence="1">
    <location>
        <begin position="480"/>
        <end position="503"/>
    </location>
</feature>
<evidence type="ECO:0000313" key="3">
    <source>
        <dbReference type="Proteomes" id="UP001501436"/>
    </source>
</evidence>
<reference evidence="3" key="1">
    <citation type="journal article" date="2019" name="Int. J. Syst. Evol. Microbiol.">
        <title>The Global Catalogue of Microorganisms (GCM) 10K type strain sequencing project: providing services to taxonomists for standard genome sequencing and annotation.</title>
        <authorList>
            <consortium name="The Broad Institute Genomics Platform"/>
            <consortium name="The Broad Institute Genome Sequencing Center for Infectious Disease"/>
            <person name="Wu L."/>
            <person name="Ma J."/>
        </authorList>
    </citation>
    <scope>NUCLEOTIDE SEQUENCE [LARGE SCALE GENOMIC DNA]</scope>
    <source>
        <strain evidence="3">JCM 18283</strain>
    </source>
</reference>